<feature type="chain" id="PRO_5045046042" description="Peptidyl-prolyl cis-trans isomerase" evidence="5">
    <location>
        <begin position="21"/>
        <end position="167"/>
    </location>
</feature>
<dbReference type="InterPro" id="IPR001179">
    <property type="entry name" value="PPIase_FKBP_dom"/>
</dbReference>
<keyword evidence="3 4" id="KW-0413">Isomerase</keyword>
<proteinExistence type="inferred from homology"/>
<comment type="similarity">
    <text evidence="4">Belongs to the FKBP-type PPIase family.</text>
</comment>
<dbReference type="EC" id="5.2.1.8" evidence="4"/>
<dbReference type="RefSeq" id="WP_221267833.1">
    <property type="nucleotide sequence ID" value="NZ_BMPB01000015.1"/>
</dbReference>
<comment type="caution">
    <text evidence="7">The sequence shown here is derived from an EMBL/GenBank/DDBJ whole genome shotgun (WGS) entry which is preliminary data.</text>
</comment>
<dbReference type="Proteomes" id="UP000533637">
    <property type="component" value="Unassembled WGS sequence"/>
</dbReference>
<keyword evidence="2 3" id="KW-0697">Rotamase</keyword>
<keyword evidence="5" id="KW-0732">Signal</keyword>
<dbReference type="GO" id="GO:0016853">
    <property type="term" value="F:isomerase activity"/>
    <property type="evidence" value="ECO:0007669"/>
    <property type="project" value="UniProtKB-KW"/>
</dbReference>
<gene>
    <name evidence="7" type="ORF">GGQ57_004595</name>
</gene>
<feature type="domain" description="PPIase FKBP-type" evidence="6">
    <location>
        <begin position="87"/>
        <end position="167"/>
    </location>
</feature>
<comment type="catalytic activity">
    <reaction evidence="1 3 4">
        <text>[protein]-peptidylproline (omega=180) = [protein]-peptidylproline (omega=0)</text>
        <dbReference type="Rhea" id="RHEA:16237"/>
        <dbReference type="Rhea" id="RHEA-COMP:10747"/>
        <dbReference type="Rhea" id="RHEA-COMP:10748"/>
        <dbReference type="ChEBI" id="CHEBI:83833"/>
        <dbReference type="ChEBI" id="CHEBI:83834"/>
        <dbReference type="EC" id="5.2.1.8"/>
    </reaction>
</comment>
<evidence type="ECO:0000313" key="8">
    <source>
        <dbReference type="Proteomes" id="UP000533637"/>
    </source>
</evidence>
<evidence type="ECO:0000256" key="3">
    <source>
        <dbReference type="PROSITE-ProRule" id="PRU00277"/>
    </source>
</evidence>
<dbReference type="InterPro" id="IPR046357">
    <property type="entry name" value="PPIase_dom_sf"/>
</dbReference>
<evidence type="ECO:0000256" key="5">
    <source>
        <dbReference type="SAM" id="SignalP"/>
    </source>
</evidence>
<evidence type="ECO:0000256" key="1">
    <source>
        <dbReference type="ARBA" id="ARBA00000971"/>
    </source>
</evidence>
<sequence length="167" mass="18950">MRSIYAVACFAMVMLSGFTACNNDDSIEFTSEQLAYFEKNREYIREKKLEKDENGELVYQQLVKYGDTTLYRVIDRRAEKPEYPTGDQILTYDLEGFLIDGTNFQKKGLIKYPANGLIEGLRGVILDTSIGDSIEAIIPATLGYKYRDNGPVPAGSTLIFNYRVEKN</sequence>
<reference evidence="7 8" key="1">
    <citation type="submission" date="2020-08" db="EMBL/GenBank/DDBJ databases">
        <title>Genomic Encyclopedia of Type Strains, Phase IV (KMG-IV): sequencing the most valuable type-strain genomes for metagenomic binning, comparative biology and taxonomic classification.</title>
        <authorList>
            <person name="Goeker M."/>
        </authorList>
    </citation>
    <scope>NUCLEOTIDE SEQUENCE [LARGE SCALE GENOMIC DNA]</scope>
    <source>
        <strain evidence="7 8">DSM 102983</strain>
    </source>
</reference>
<dbReference type="EMBL" id="JACHOC010000011">
    <property type="protein sequence ID" value="MBB4624651.1"/>
    <property type="molecule type" value="Genomic_DNA"/>
</dbReference>
<protein>
    <recommendedName>
        <fullName evidence="4">Peptidyl-prolyl cis-trans isomerase</fullName>
        <ecNumber evidence="4">5.2.1.8</ecNumber>
    </recommendedName>
</protein>
<dbReference type="Gene3D" id="3.10.50.40">
    <property type="match status" value="1"/>
</dbReference>
<keyword evidence="8" id="KW-1185">Reference proteome</keyword>
<evidence type="ECO:0000256" key="4">
    <source>
        <dbReference type="RuleBase" id="RU003915"/>
    </source>
</evidence>
<dbReference type="Pfam" id="PF00254">
    <property type="entry name" value="FKBP_C"/>
    <property type="match status" value="1"/>
</dbReference>
<accession>A0ABR6KT34</accession>
<evidence type="ECO:0000256" key="2">
    <source>
        <dbReference type="ARBA" id="ARBA00023110"/>
    </source>
</evidence>
<organism evidence="7 8">
    <name type="scientific">Parabacteroides faecis</name>
    <dbReference type="NCBI Taxonomy" id="1217282"/>
    <lineage>
        <taxon>Bacteria</taxon>
        <taxon>Pseudomonadati</taxon>
        <taxon>Bacteroidota</taxon>
        <taxon>Bacteroidia</taxon>
        <taxon>Bacteroidales</taxon>
        <taxon>Tannerellaceae</taxon>
        <taxon>Parabacteroides</taxon>
    </lineage>
</organism>
<feature type="signal peptide" evidence="5">
    <location>
        <begin position="1"/>
        <end position="20"/>
    </location>
</feature>
<name>A0ABR6KT34_9BACT</name>
<dbReference type="SUPFAM" id="SSF54534">
    <property type="entry name" value="FKBP-like"/>
    <property type="match status" value="1"/>
</dbReference>
<dbReference type="PROSITE" id="PS51257">
    <property type="entry name" value="PROKAR_LIPOPROTEIN"/>
    <property type="match status" value="1"/>
</dbReference>
<evidence type="ECO:0000313" key="7">
    <source>
        <dbReference type="EMBL" id="MBB4624651.1"/>
    </source>
</evidence>
<dbReference type="PROSITE" id="PS50059">
    <property type="entry name" value="FKBP_PPIASE"/>
    <property type="match status" value="1"/>
</dbReference>
<evidence type="ECO:0000259" key="6">
    <source>
        <dbReference type="PROSITE" id="PS50059"/>
    </source>
</evidence>